<dbReference type="RefSeq" id="WP_015716451.1">
    <property type="nucleotide sequence ID" value="NZ_PELX01000303.1"/>
</dbReference>
<protein>
    <submittedName>
        <fullName evidence="2 3">Nucleotidyltransferase</fullName>
    </submittedName>
</protein>
<proteinExistence type="predicted"/>
<dbReference type="Pfam" id="PF01909">
    <property type="entry name" value="NTP_transf_2"/>
    <property type="match status" value="1"/>
</dbReference>
<dbReference type="EMBL" id="PEML01000188">
    <property type="protein sequence ID" value="RTI07290.1"/>
    <property type="molecule type" value="Genomic_DNA"/>
</dbReference>
<dbReference type="PANTHER" id="PTHR33933">
    <property type="entry name" value="NUCLEOTIDYLTRANSFERASE"/>
    <property type="match status" value="1"/>
</dbReference>
<evidence type="ECO:0000259" key="1">
    <source>
        <dbReference type="Pfam" id="PF01909"/>
    </source>
</evidence>
<comment type="caution">
    <text evidence="2">The sequence shown here is derived from an EMBL/GenBank/DDBJ whole genome shotgun (WGS) entry which is preliminary data.</text>
</comment>
<feature type="domain" description="Polymerase nucleotidyl transferase" evidence="1">
    <location>
        <begin position="11"/>
        <end position="59"/>
    </location>
</feature>
<dbReference type="Gene3D" id="3.30.460.10">
    <property type="entry name" value="Beta Polymerase, domain 2"/>
    <property type="match status" value="1"/>
</dbReference>
<dbReference type="Proteomes" id="UP000287962">
    <property type="component" value="Unassembled WGS sequence"/>
</dbReference>
<keyword evidence="5" id="KW-1185">Reference proteome</keyword>
<dbReference type="CDD" id="cd05403">
    <property type="entry name" value="NT_KNTase_like"/>
    <property type="match status" value="1"/>
</dbReference>
<reference evidence="3" key="2">
    <citation type="submission" date="2017-10" db="EMBL/GenBank/DDBJ databases">
        <authorList>
            <person name="Wilpiszeski R.L."/>
            <person name="Zhidan Z."/>
            <person name="House C.H."/>
        </authorList>
    </citation>
    <scope>NUCLEOTIDE SEQUENCE</scope>
    <source>
        <strain evidence="3">12_S12</strain>
    </source>
</reference>
<dbReference type="GO" id="GO:0016779">
    <property type="term" value="F:nucleotidyltransferase activity"/>
    <property type="evidence" value="ECO:0007669"/>
    <property type="project" value="InterPro"/>
</dbReference>
<gene>
    <name evidence="2" type="ORF">AN926_11505</name>
    <name evidence="3" type="ORF">CSW25_06560</name>
</gene>
<dbReference type="InterPro" id="IPR002934">
    <property type="entry name" value="Polymerase_NTP_transf_dom"/>
</dbReference>
<dbReference type="SUPFAM" id="SSF81301">
    <property type="entry name" value="Nucleotidyltransferase"/>
    <property type="match status" value="1"/>
</dbReference>
<keyword evidence="2" id="KW-0808">Transferase</keyword>
<evidence type="ECO:0000313" key="2">
    <source>
        <dbReference type="EMBL" id="KPD25952.1"/>
    </source>
</evidence>
<dbReference type="InterPro" id="IPR052548">
    <property type="entry name" value="Type_VII_TA_antitoxin"/>
</dbReference>
<sequence>MEYPELAPVLEAILKTVPAQKIILFGSRARGEAHPESDYDLLIVVPPEYKTMRVWKDLYLAASKAQKGFSLDLVLATEEDLARYRDAWMTIYPEALKEGRVLYAA</sequence>
<evidence type="ECO:0000313" key="3">
    <source>
        <dbReference type="EMBL" id="RTI07290.1"/>
    </source>
</evidence>
<dbReference type="PANTHER" id="PTHR33933:SF1">
    <property type="entry name" value="PROTEIN ADENYLYLTRANSFERASE MNTA-RELATED"/>
    <property type="match status" value="1"/>
</dbReference>
<evidence type="ECO:0000313" key="4">
    <source>
        <dbReference type="Proteomes" id="UP000053099"/>
    </source>
</evidence>
<dbReference type="EMBL" id="LJJR01000043">
    <property type="protein sequence ID" value="KPD25952.1"/>
    <property type="molecule type" value="Genomic_DNA"/>
</dbReference>
<organism evidence="2 4">
    <name type="scientific">Thermus scotoductus</name>
    <dbReference type="NCBI Taxonomy" id="37636"/>
    <lineage>
        <taxon>Bacteria</taxon>
        <taxon>Thermotogati</taxon>
        <taxon>Deinococcota</taxon>
        <taxon>Deinococci</taxon>
        <taxon>Thermales</taxon>
        <taxon>Thermaceae</taxon>
        <taxon>Thermus</taxon>
    </lineage>
</organism>
<dbReference type="Proteomes" id="UP000053099">
    <property type="component" value="Unassembled WGS sequence"/>
</dbReference>
<accession>A0A0N0IPP5</accession>
<dbReference type="AlphaFoldDB" id="A0A0N0IPP5"/>
<name>A0A0N0IPP5_THESC</name>
<dbReference type="InterPro" id="IPR043519">
    <property type="entry name" value="NT_sf"/>
</dbReference>
<reference evidence="3 5" key="3">
    <citation type="journal article" date="2019" name="Extremophiles">
        <title>Biogeography of thermophiles and predominance of Thermus scotoductus in domestic water heaters.</title>
        <authorList>
            <person name="Wilpiszeski R.L."/>
            <person name="Zhang Z."/>
            <person name="House C.H."/>
        </authorList>
    </citation>
    <scope>NUCLEOTIDE SEQUENCE [LARGE SCALE GENOMIC DNA]</scope>
    <source>
        <strain evidence="3 5">12_S12</strain>
    </source>
</reference>
<dbReference type="PATRIC" id="fig|37636.3.peg.1778"/>
<reference evidence="2 4" key="1">
    <citation type="submission" date="2015-09" db="EMBL/GenBank/DDBJ databases">
        <title>Draft genome sequence of Thermus scotoductus strain K1 isolated from a geothermal spring in Nagorno-Karabakh, Armenia.</title>
        <authorList>
            <person name="Saghatelyan A."/>
            <person name="Poghosyan L."/>
            <person name="Panosyan H."/>
            <person name="Birkeland N.-K."/>
        </authorList>
    </citation>
    <scope>NUCLEOTIDE SEQUENCE [LARGE SCALE GENOMIC DNA]</scope>
    <source>
        <strain evidence="2 4">K1</strain>
    </source>
</reference>
<evidence type="ECO:0000313" key="5">
    <source>
        <dbReference type="Proteomes" id="UP000287962"/>
    </source>
</evidence>